<dbReference type="Gene3D" id="3.40.50.300">
    <property type="entry name" value="P-loop containing nucleotide triphosphate hydrolases"/>
    <property type="match status" value="2"/>
</dbReference>
<dbReference type="InterPro" id="IPR003395">
    <property type="entry name" value="RecF/RecN/SMC_N"/>
</dbReference>
<evidence type="ECO:0000256" key="5">
    <source>
        <dbReference type="ARBA" id="ARBA00022763"/>
    </source>
</evidence>
<feature type="domain" description="RecF/RecN/SMC N-terminal" evidence="10">
    <location>
        <begin position="1"/>
        <end position="506"/>
    </location>
</feature>
<dbReference type="PIRSF" id="PIRSF003128">
    <property type="entry name" value="RecN"/>
    <property type="match status" value="1"/>
</dbReference>
<dbReference type="GO" id="GO:0043590">
    <property type="term" value="C:bacterial nucleoid"/>
    <property type="evidence" value="ECO:0007669"/>
    <property type="project" value="TreeGrafter"/>
</dbReference>
<evidence type="ECO:0000256" key="2">
    <source>
        <dbReference type="ARBA" id="ARBA00009441"/>
    </source>
</evidence>
<evidence type="ECO:0000256" key="8">
    <source>
        <dbReference type="ARBA" id="ARBA00033408"/>
    </source>
</evidence>
<keyword evidence="6" id="KW-0067">ATP-binding</keyword>
<dbReference type="Pfam" id="PF02463">
    <property type="entry name" value="SMC_N"/>
    <property type="match status" value="1"/>
</dbReference>
<evidence type="ECO:0000256" key="6">
    <source>
        <dbReference type="ARBA" id="ARBA00022840"/>
    </source>
</evidence>
<evidence type="ECO:0000256" key="3">
    <source>
        <dbReference type="ARBA" id="ARBA00021315"/>
    </source>
</evidence>
<dbReference type="SUPFAM" id="SSF52540">
    <property type="entry name" value="P-loop containing nucleoside triphosphate hydrolases"/>
    <property type="match status" value="1"/>
</dbReference>
<comment type="caution">
    <text evidence="11">The sequence shown here is derived from an EMBL/GenBank/DDBJ whole genome shotgun (WGS) entry which is preliminary data.</text>
</comment>
<dbReference type="PANTHER" id="PTHR11059">
    <property type="entry name" value="DNA REPAIR PROTEIN RECN"/>
    <property type="match status" value="1"/>
</dbReference>
<keyword evidence="5" id="KW-0227">DNA damage</keyword>
<sequence>MLQEIYINNFVLIDELRLELLPGLNVLTGETGAGKSIIIDALGLVIGDRITNDFVKDNQHKAVVEAVFDVSCNNEARIFLQENGLLEDDGLLILSREITPGGRNIARINGRSVNVSALKNIAVNLLDMHLQHDHLSILRPDMYLKYVDGFSPGSGEILPLVKAKYYEMRNKKNELQQLESDEMNKRQKSDFLTYQIEEIEKAQLHLGEEEELTNLAHRIRNSRKLLEGSERLYNLLYDGPEARNAYDLISMSVNTCSEMGDEPFFVALQEQLQEVYYLLQDKSAEISSYRDSLDFEPGLQEEVEERIYVINKLKSKYGNSIGEILDFLKNAREEKLMLDNSQERKGTLLREIEKLQEEYSDLADRLSEKRKQGALILRDMVNKELIELNMPDIRFEVLVEDATEVSSSGQDKIGFLFSANPGESMRPISHTASGGEISRFVLALKKALAAVYQVPTLIFDEIDIGVGGTSLTAMALKIRELASSHQVVLVTHSPQVASYASQHCLIAKQIVAGKTSTIVKTLGQDEKIKEIARMLGGDNYSELTLEHAREMYTLAQTQPA</sequence>
<keyword evidence="9" id="KW-0175">Coiled coil</keyword>
<feature type="coiled-coil region" evidence="9">
    <location>
        <begin position="338"/>
        <end position="372"/>
    </location>
</feature>
<protein>
    <recommendedName>
        <fullName evidence="3">DNA repair protein RecN</fullName>
    </recommendedName>
    <alternativeName>
        <fullName evidence="8">Recombination protein N</fullName>
    </alternativeName>
</protein>
<organism evidence="11">
    <name type="scientific">hydrocarbon metagenome</name>
    <dbReference type="NCBI Taxonomy" id="938273"/>
    <lineage>
        <taxon>unclassified sequences</taxon>
        <taxon>metagenomes</taxon>
        <taxon>ecological metagenomes</taxon>
    </lineage>
</organism>
<dbReference type="InterPro" id="IPR027417">
    <property type="entry name" value="P-loop_NTPase"/>
</dbReference>
<dbReference type="GO" id="GO:0006310">
    <property type="term" value="P:DNA recombination"/>
    <property type="evidence" value="ECO:0007669"/>
    <property type="project" value="InterPro"/>
</dbReference>
<feature type="coiled-coil region" evidence="9">
    <location>
        <begin position="161"/>
        <end position="188"/>
    </location>
</feature>
<dbReference type="EMBL" id="LNQE01001831">
    <property type="protein sequence ID" value="KUG05004.1"/>
    <property type="molecule type" value="Genomic_DNA"/>
</dbReference>
<dbReference type="GO" id="GO:0009432">
    <property type="term" value="P:SOS response"/>
    <property type="evidence" value="ECO:0007669"/>
    <property type="project" value="TreeGrafter"/>
</dbReference>
<dbReference type="FunFam" id="3.40.50.300:FF:000319">
    <property type="entry name" value="DNA repair protein RecN"/>
    <property type="match status" value="1"/>
</dbReference>
<evidence type="ECO:0000256" key="4">
    <source>
        <dbReference type="ARBA" id="ARBA00022741"/>
    </source>
</evidence>
<evidence type="ECO:0000256" key="1">
    <source>
        <dbReference type="ARBA" id="ARBA00003618"/>
    </source>
</evidence>
<evidence type="ECO:0000256" key="7">
    <source>
        <dbReference type="ARBA" id="ARBA00023204"/>
    </source>
</evidence>
<evidence type="ECO:0000256" key="9">
    <source>
        <dbReference type="SAM" id="Coils"/>
    </source>
</evidence>
<dbReference type="InterPro" id="IPR004604">
    <property type="entry name" value="DNA_recomb/repair_RecN"/>
</dbReference>
<dbReference type="NCBIfam" id="TIGR00634">
    <property type="entry name" value="recN"/>
    <property type="match status" value="1"/>
</dbReference>
<dbReference type="CDD" id="cd03241">
    <property type="entry name" value="ABC_RecN"/>
    <property type="match status" value="2"/>
</dbReference>
<keyword evidence="4" id="KW-0547">Nucleotide-binding</keyword>
<name>A0A0W8E918_9ZZZZ</name>
<reference evidence="11" key="1">
    <citation type="journal article" date="2015" name="Proc. Natl. Acad. Sci. U.S.A.">
        <title>Networks of energetic and metabolic interactions define dynamics in microbial communities.</title>
        <authorList>
            <person name="Embree M."/>
            <person name="Liu J.K."/>
            <person name="Al-Bassam M.M."/>
            <person name="Zengler K."/>
        </authorList>
    </citation>
    <scope>NUCLEOTIDE SEQUENCE</scope>
</reference>
<dbReference type="GO" id="GO:0005524">
    <property type="term" value="F:ATP binding"/>
    <property type="evidence" value="ECO:0007669"/>
    <property type="project" value="UniProtKB-KW"/>
</dbReference>
<dbReference type="AlphaFoldDB" id="A0A0W8E918"/>
<accession>A0A0W8E918</accession>
<evidence type="ECO:0000259" key="10">
    <source>
        <dbReference type="Pfam" id="PF02463"/>
    </source>
</evidence>
<comment type="function">
    <text evidence="1">May be involved in recombinational repair of damaged DNA.</text>
</comment>
<evidence type="ECO:0000313" key="11">
    <source>
        <dbReference type="EMBL" id="KUG05004.1"/>
    </source>
</evidence>
<gene>
    <name evidence="11" type="ORF">ASZ90_017493</name>
</gene>
<dbReference type="PANTHER" id="PTHR11059:SF0">
    <property type="entry name" value="DNA REPAIR PROTEIN RECN"/>
    <property type="match status" value="1"/>
</dbReference>
<proteinExistence type="inferred from homology"/>
<comment type="similarity">
    <text evidence="2">Belongs to the RecN family.</text>
</comment>
<dbReference type="GO" id="GO:0006281">
    <property type="term" value="P:DNA repair"/>
    <property type="evidence" value="ECO:0007669"/>
    <property type="project" value="UniProtKB-KW"/>
</dbReference>
<keyword evidence="7" id="KW-0234">DNA repair</keyword>